<dbReference type="Gramene" id="XM_028369191.1">
    <property type="protein sequence ID" value="XP_028224992.1"/>
    <property type="gene ID" value="LOC114406487"/>
</dbReference>
<feature type="transmembrane region" description="Helical" evidence="1">
    <location>
        <begin position="358"/>
        <end position="379"/>
    </location>
</feature>
<dbReference type="Proteomes" id="UP000289340">
    <property type="component" value="Chromosome 3"/>
</dbReference>
<keyword evidence="1" id="KW-1133">Transmembrane helix</keyword>
<evidence type="ECO:0000256" key="1">
    <source>
        <dbReference type="SAM" id="Phobius"/>
    </source>
</evidence>
<organism evidence="2 3">
    <name type="scientific">Glycine soja</name>
    <name type="common">Wild soybean</name>
    <dbReference type="NCBI Taxonomy" id="3848"/>
    <lineage>
        <taxon>Eukaryota</taxon>
        <taxon>Viridiplantae</taxon>
        <taxon>Streptophyta</taxon>
        <taxon>Embryophyta</taxon>
        <taxon>Tracheophyta</taxon>
        <taxon>Spermatophyta</taxon>
        <taxon>Magnoliopsida</taxon>
        <taxon>eudicotyledons</taxon>
        <taxon>Gunneridae</taxon>
        <taxon>Pentapetalae</taxon>
        <taxon>rosids</taxon>
        <taxon>fabids</taxon>
        <taxon>Fabales</taxon>
        <taxon>Fabaceae</taxon>
        <taxon>Papilionoideae</taxon>
        <taxon>50 kb inversion clade</taxon>
        <taxon>NPAAA clade</taxon>
        <taxon>indigoferoid/millettioid clade</taxon>
        <taxon>Phaseoleae</taxon>
        <taxon>Glycine</taxon>
        <taxon>Glycine subgen. Soja</taxon>
    </lineage>
</organism>
<dbReference type="AlphaFoldDB" id="A0A445LAY1"/>
<evidence type="ECO:0000313" key="2">
    <source>
        <dbReference type="EMBL" id="RZC20104.1"/>
    </source>
</evidence>
<reference evidence="2 3" key="1">
    <citation type="submission" date="2018-09" db="EMBL/GenBank/DDBJ databases">
        <title>A high-quality reference genome of wild soybean provides a powerful tool to mine soybean genomes.</title>
        <authorList>
            <person name="Xie M."/>
            <person name="Chung C.Y.L."/>
            <person name="Li M.-W."/>
            <person name="Wong F.-L."/>
            <person name="Chan T.-F."/>
            <person name="Lam H.-M."/>
        </authorList>
    </citation>
    <scope>NUCLEOTIDE SEQUENCE [LARGE SCALE GENOMIC DNA]</scope>
    <source>
        <strain evidence="3">cv. W05</strain>
        <tissue evidence="2">Hypocotyl of etiolated seedlings</tissue>
    </source>
</reference>
<evidence type="ECO:0000313" key="3">
    <source>
        <dbReference type="Proteomes" id="UP000289340"/>
    </source>
</evidence>
<comment type="caution">
    <text evidence="2">The sequence shown here is derived from an EMBL/GenBank/DDBJ whole genome shotgun (WGS) entry which is preliminary data.</text>
</comment>
<accession>A0A445LAY1</accession>
<name>A0A445LAY1_GLYSO</name>
<keyword evidence="1" id="KW-0812">Transmembrane</keyword>
<proteinExistence type="predicted"/>
<feature type="transmembrane region" description="Helical" evidence="1">
    <location>
        <begin position="385"/>
        <end position="407"/>
    </location>
</feature>
<protein>
    <submittedName>
        <fullName evidence="2">Uncharacterized protein</fullName>
    </submittedName>
</protein>
<keyword evidence="1" id="KW-0472">Membrane</keyword>
<keyword evidence="3" id="KW-1185">Reference proteome</keyword>
<feature type="transmembrane region" description="Helical" evidence="1">
    <location>
        <begin position="419"/>
        <end position="446"/>
    </location>
</feature>
<dbReference type="EMBL" id="QZWG01000003">
    <property type="protein sequence ID" value="RZC20104.1"/>
    <property type="molecule type" value="Genomic_DNA"/>
</dbReference>
<sequence>MKEINDPAAPSACREAILIDRMKSFLLSVAERKEEEDRVYALYDRWTTEEILHRIEEMDVSGDDSVVELTSKLMQCIEEMNSMLLEHVLLEKLEETIKELYPELWVVNVWGMGIVIADSVWESKFAPHAVDSSLRELESRKIIKRYIGTLHCPLYYPMLMVGNQKRLQVYTDIHVERCFAKWQEKEKERTLTEEFLELTMPLEIHLLTKMYIEASLEGLREYFGEGINDQSFVKYQGKIYEERKGIEHQFMIWQGKIYEEEKENRHSHPPNHDVIKIDDNGVLKVDKRETKRLNTFLKFYGNRIFQSHSTDENRVAKWAALYGMQWAQLSVLGNPLDKLSQSTGIDTMELSMGKACSITVWTSIFFLNFLFAAMLTWSLPLRIPAYSMLGFSLLYYILALIVAMSGYSVAWGGSAKMSGLLFVFGGATSLVLLLSIIIIVVLYAAWCSSPNEVGGELTEKHSPECIIKFQDN</sequence>
<gene>
    <name evidence="2" type="ORF">D0Y65_006796</name>
</gene>